<dbReference type="EMBL" id="LSNE01000003">
    <property type="protein sequence ID" value="KXI30231.1"/>
    <property type="molecule type" value="Genomic_DNA"/>
</dbReference>
<dbReference type="InterPro" id="IPR011059">
    <property type="entry name" value="Metal-dep_hydrolase_composite"/>
</dbReference>
<feature type="signal peptide" evidence="1">
    <location>
        <begin position="1"/>
        <end position="20"/>
    </location>
</feature>
<dbReference type="Gene3D" id="3.20.20.140">
    <property type="entry name" value="Metal-dependent hydrolases"/>
    <property type="match status" value="1"/>
</dbReference>
<feature type="domain" description="Amidohydrolase-related" evidence="2">
    <location>
        <begin position="562"/>
        <end position="653"/>
    </location>
</feature>
<dbReference type="RefSeq" id="WP_068374260.1">
    <property type="nucleotide sequence ID" value="NZ_LSNE01000003.1"/>
</dbReference>
<dbReference type="SUPFAM" id="SSF51556">
    <property type="entry name" value="Metallo-dependent hydrolases"/>
    <property type="match status" value="1"/>
</dbReference>
<proteinExistence type="predicted"/>
<dbReference type="Gene3D" id="2.30.40.10">
    <property type="entry name" value="Urease, subunit C, domain 1"/>
    <property type="match status" value="1"/>
</dbReference>
<keyword evidence="1" id="KW-0732">Signal</keyword>
<dbReference type="SUPFAM" id="SSF51338">
    <property type="entry name" value="Composite domain of metallo-dependent hydrolases"/>
    <property type="match status" value="1"/>
</dbReference>
<dbReference type="InterPro" id="IPR032466">
    <property type="entry name" value="Metal_Hydrolase"/>
</dbReference>
<keyword evidence="3" id="KW-0378">Hydrolase</keyword>
<dbReference type="Pfam" id="PF01979">
    <property type="entry name" value="Amidohydro_1"/>
    <property type="match status" value="1"/>
</dbReference>
<dbReference type="InterPro" id="IPR051781">
    <property type="entry name" value="Metallo-dep_Hydrolase"/>
</dbReference>
<sequence>MYPKILSLCTLFLLITMTHAAETRRYTILVDNGVKAGEQVVEIDDKGATKVRFIFKDNGRGPELNETISLKDDGTVANYSAKGNSTFGSVINEQFSQQGDQATWSAGAKTGSAKVAGSALYMPIEGSAEILSIAINAIAKSGNNSIALLPSGTLTQEVVSDLIVEKGGEKQKVQLLVQTGMGLEPRFVWATNGDDPHLFALLIPGYLTLIDDGWQANAQKMNAIQQEAETALLQARAKDLPVKLDGLTVVRNARIFDSASTTVTAPSDVFFLRGKITAIVPAGSLTTPVDNFIDAQGRIMLPGLFDMHGHISRWEGGLHLAAGVTSLRDMGNDNATLQLMLDEIDQNKLLAPTIFPTGFLEGESEMSARSGFVVSDLAGAKAAINWYVTHGYHQLKIYNSFPKEILKDTVSYAHSRGMRVSGHVPAFLKAEDAIEAGFDEIQHINQLVLNFLVKPETDTRTLERFYLPAREFADFDLQGKKIQNFISLLKNKGLSIDPTLATFDFLKKVDGTVGDPWKDIVGHLPPDLQRQYHTAEVDIPDAATAALYAKSYAKMLEFTGLMYKAGIPIVAGTDELAGFTLQGELELLVKAGLTPAQALQVATLNGAQFSNATERKGQITVGRDADLLLVDGDPTKNISDIRKLALVITQGKAIYPTKIYQAMGIEPFVSELPEIMQNNAATGAASGGSVKTGQRHLH</sequence>
<reference evidence="4" key="1">
    <citation type="submission" date="2016-02" db="EMBL/GenBank/DDBJ databases">
        <authorList>
            <person name="Schultz-Johansen M."/>
            <person name="Glaring M.A."/>
            <person name="Bech P.K."/>
            <person name="Stougaard P."/>
        </authorList>
    </citation>
    <scope>NUCLEOTIDE SEQUENCE [LARGE SCALE GENOMIC DNA]</scope>
    <source>
        <strain evidence="4">S66</strain>
    </source>
</reference>
<evidence type="ECO:0000313" key="4">
    <source>
        <dbReference type="Proteomes" id="UP000070299"/>
    </source>
</evidence>
<evidence type="ECO:0000256" key="1">
    <source>
        <dbReference type="SAM" id="SignalP"/>
    </source>
</evidence>
<evidence type="ECO:0000259" key="2">
    <source>
        <dbReference type="Pfam" id="PF01979"/>
    </source>
</evidence>
<dbReference type="InterPro" id="IPR006680">
    <property type="entry name" value="Amidohydro-rel"/>
</dbReference>
<feature type="chain" id="PRO_5007469544" evidence="1">
    <location>
        <begin position="21"/>
        <end position="698"/>
    </location>
</feature>
<name>A0A136A4T7_9ALTE</name>
<dbReference type="PANTHER" id="PTHR43135">
    <property type="entry name" value="ALPHA-D-RIBOSE 1-METHYLPHOSPHONATE 5-TRIPHOSPHATE DIPHOSPHATASE"/>
    <property type="match status" value="1"/>
</dbReference>
<organism evidence="3 4">
    <name type="scientific">Paraglaciecola hydrolytica</name>
    <dbReference type="NCBI Taxonomy" id="1799789"/>
    <lineage>
        <taxon>Bacteria</taxon>
        <taxon>Pseudomonadati</taxon>
        <taxon>Pseudomonadota</taxon>
        <taxon>Gammaproteobacteria</taxon>
        <taxon>Alteromonadales</taxon>
        <taxon>Alteromonadaceae</taxon>
        <taxon>Paraglaciecola</taxon>
    </lineage>
</organism>
<comment type="caution">
    <text evidence="3">The sequence shown here is derived from an EMBL/GenBank/DDBJ whole genome shotgun (WGS) entry which is preliminary data.</text>
</comment>
<dbReference type="AlphaFoldDB" id="A0A136A4T7"/>
<dbReference type="OrthoDB" id="6190564at2"/>
<gene>
    <name evidence="3" type="ORF">AX660_09605</name>
</gene>
<protein>
    <submittedName>
        <fullName evidence="3">Amidohydrolase</fullName>
    </submittedName>
</protein>
<dbReference type="STRING" id="1799789.AX660_09605"/>
<keyword evidence="4" id="KW-1185">Reference proteome</keyword>
<accession>A0A136A4T7</accession>
<evidence type="ECO:0000313" key="3">
    <source>
        <dbReference type="EMBL" id="KXI30231.1"/>
    </source>
</evidence>
<dbReference type="PANTHER" id="PTHR43135:SF3">
    <property type="entry name" value="ALPHA-D-RIBOSE 1-METHYLPHOSPHONATE 5-TRIPHOSPHATE DIPHOSPHATASE"/>
    <property type="match status" value="1"/>
</dbReference>
<dbReference type="Proteomes" id="UP000070299">
    <property type="component" value="Unassembled WGS sequence"/>
</dbReference>
<dbReference type="GO" id="GO:0016810">
    <property type="term" value="F:hydrolase activity, acting on carbon-nitrogen (but not peptide) bonds"/>
    <property type="evidence" value="ECO:0007669"/>
    <property type="project" value="InterPro"/>
</dbReference>